<evidence type="ECO:0000313" key="3">
    <source>
        <dbReference type="Proteomes" id="UP001372338"/>
    </source>
</evidence>
<feature type="domain" description="F-box" evidence="1">
    <location>
        <begin position="19"/>
        <end position="56"/>
    </location>
</feature>
<evidence type="ECO:0000313" key="2">
    <source>
        <dbReference type="EMBL" id="KAK7255494.1"/>
    </source>
</evidence>
<keyword evidence="3" id="KW-1185">Reference proteome</keyword>
<dbReference type="PANTHER" id="PTHR34223">
    <property type="entry name" value="OS11G0201299 PROTEIN"/>
    <property type="match status" value="1"/>
</dbReference>
<gene>
    <name evidence="2" type="ORF">RIF29_28905</name>
</gene>
<dbReference type="Gene3D" id="1.20.1280.50">
    <property type="match status" value="1"/>
</dbReference>
<dbReference type="AlphaFoldDB" id="A0AAN9EDM7"/>
<dbReference type="InterPro" id="IPR036047">
    <property type="entry name" value="F-box-like_dom_sf"/>
</dbReference>
<dbReference type="SUPFAM" id="SSF52047">
    <property type="entry name" value="RNI-like"/>
    <property type="match status" value="1"/>
</dbReference>
<sequence>MSLMMGKLIPREVETEDMLSDLPDFVLLHIMGFMKTKDAVQTCVLSTRWMHLWKNLTTLKLNSSHFQGIVPFSEFVSSILSYRDGSISLLNVDLRFPGYMNHDILNNFFEYVVSHGIQQLKLDTRLTKLPSCIFSCQSLKFLKISNPSTWDKKFVLLFRRTIRTQVPRFIRLKSLNVELASFAKITSDKEVSRIVGYLLQNSPPVRVDIIRHT</sequence>
<dbReference type="PANTHER" id="PTHR34223:SF51">
    <property type="entry name" value="OS06G0556300 PROTEIN"/>
    <property type="match status" value="1"/>
</dbReference>
<dbReference type="Proteomes" id="UP001372338">
    <property type="component" value="Unassembled WGS sequence"/>
</dbReference>
<dbReference type="SUPFAM" id="SSF81383">
    <property type="entry name" value="F-box domain"/>
    <property type="match status" value="1"/>
</dbReference>
<protein>
    <recommendedName>
        <fullName evidence="1">F-box domain-containing protein</fullName>
    </recommendedName>
</protein>
<dbReference type="InterPro" id="IPR001810">
    <property type="entry name" value="F-box_dom"/>
</dbReference>
<accession>A0AAN9EDM7</accession>
<dbReference type="Pfam" id="PF00646">
    <property type="entry name" value="F-box"/>
    <property type="match status" value="1"/>
</dbReference>
<organism evidence="2 3">
    <name type="scientific">Crotalaria pallida</name>
    <name type="common">Smooth rattlebox</name>
    <name type="synonym">Crotalaria striata</name>
    <dbReference type="NCBI Taxonomy" id="3830"/>
    <lineage>
        <taxon>Eukaryota</taxon>
        <taxon>Viridiplantae</taxon>
        <taxon>Streptophyta</taxon>
        <taxon>Embryophyta</taxon>
        <taxon>Tracheophyta</taxon>
        <taxon>Spermatophyta</taxon>
        <taxon>Magnoliopsida</taxon>
        <taxon>eudicotyledons</taxon>
        <taxon>Gunneridae</taxon>
        <taxon>Pentapetalae</taxon>
        <taxon>rosids</taxon>
        <taxon>fabids</taxon>
        <taxon>Fabales</taxon>
        <taxon>Fabaceae</taxon>
        <taxon>Papilionoideae</taxon>
        <taxon>50 kb inversion clade</taxon>
        <taxon>genistoids sensu lato</taxon>
        <taxon>core genistoids</taxon>
        <taxon>Crotalarieae</taxon>
        <taxon>Crotalaria</taxon>
    </lineage>
</organism>
<evidence type="ECO:0000259" key="1">
    <source>
        <dbReference type="Pfam" id="PF00646"/>
    </source>
</evidence>
<proteinExistence type="predicted"/>
<reference evidence="2 3" key="1">
    <citation type="submission" date="2024-01" db="EMBL/GenBank/DDBJ databases">
        <title>The genomes of 5 underutilized Papilionoideae crops provide insights into root nodulation and disease resistanc.</title>
        <authorList>
            <person name="Yuan L."/>
        </authorList>
    </citation>
    <scope>NUCLEOTIDE SEQUENCE [LARGE SCALE GENOMIC DNA]</scope>
    <source>
        <strain evidence="2">ZHUSHIDOU_FW_LH</strain>
        <tissue evidence="2">Leaf</tissue>
    </source>
</reference>
<dbReference type="EMBL" id="JAYWIO010000006">
    <property type="protein sequence ID" value="KAK7255494.1"/>
    <property type="molecule type" value="Genomic_DNA"/>
</dbReference>
<dbReference type="CDD" id="cd22160">
    <property type="entry name" value="F-box_AtFBL13-like"/>
    <property type="match status" value="1"/>
</dbReference>
<comment type="caution">
    <text evidence="2">The sequence shown here is derived from an EMBL/GenBank/DDBJ whole genome shotgun (WGS) entry which is preliminary data.</text>
</comment>
<dbReference type="InterPro" id="IPR053781">
    <property type="entry name" value="F-box_AtFBL13-like"/>
</dbReference>
<name>A0AAN9EDM7_CROPI</name>
<dbReference type="InterPro" id="IPR053197">
    <property type="entry name" value="F-box_SCFL_complex_component"/>
</dbReference>